<keyword evidence="14" id="KW-1185">Reference proteome</keyword>
<accession>A5DRB2</accession>
<dbReference type="OMA" id="GHINGED"/>
<dbReference type="AlphaFoldDB" id="A5DRB2"/>
<dbReference type="EMBL" id="CH408162">
    <property type="protein sequence ID" value="EDK41715.2"/>
    <property type="molecule type" value="Genomic_DNA"/>
</dbReference>
<dbReference type="GO" id="GO:0046354">
    <property type="term" value="P:mannan biosynthetic process"/>
    <property type="evidence" value="ECO:0007669"/>
    <property type="project" value="UniProtKB-ARBA"/>
</dbReference>
<dbReference type="GeneID" id="5123751"/>
<sequence length="797" mass="92474">MDSIMSQVAHPLNSAKRSKRKTFILLAVVAWLAFVNYWLYFYRNSDTYRETSISSIYFDESKTEPATNNDESKEDTNAIGNDLVNHVSFKLLQEKSGIQDIRGVDSHSTNYNKIFKDHDVNSILSSLDFRERCDLYFLNLYASDPNWYINPNEDLPVPMKDQYDFDRFRHDKMNEVKEEIAKEKNIEKDDVPEDNVVEERIKKKYQEMWEVTKRTEQKSTDYVSHFRIFNKCFITADDHDQQVKTSRYVNQQKKLLKSIEKSVGADGFKTFALSPDEERVDSKSFDSCAQLESRIYPWLSPSFPVYERWNGKISMTPPVMSKYVKDKRVFKHTNEKARNSRNAGTKYHSKLTGGKNCFLNNLKNSMNGRGIVLSIGDKHVDDTVRLIHLLRALGNTYPIEIVYNDDISKETKTKIVNAARSGDVALPSSYHKVADYFTDDFLAKGKLPPQEVWFVNAHNVIQDNYKGKFHGFANKFLAALFNSFEEYILIDADTIMVQNPDFYFNLKGYVAKGAYFFKDRTAPQFRQVSDGVFFKKISPSIIDSAMFDIPIITEHTLQSSYFDGMTHYMESGLLLIDRNRHFNSVLMMMQMNFMKPVTSRSYGDKEIIWLAFATNGDESYHFNKYYAAAIGTLTPDVQRLTKDGKPKLAKEICSAHPGHISEDDGSLVWFNSGYHTCGQLHKVNYEKEAEKQSRFTQFKTAEQFRTFYEEPLTITHAIIPPFKDKLETLCENTIEEPKEGWTMDRDYCNSYMWCAYSRIGGPTKDDTDNTQEGQVFKFEKKDTELFKFYGDVWVGME</sequence>
<evidence type="ECO:0000256" key="4">
    <source>
        <dbReference type="ARBA" id="ARBA00022676"/>
    </source>
</evidence>
<evidence type="ECO:0000256" key="11">
    <source>
        <dbReference type="ARBA" id="ARBA00023180"/>
    </source>
</evidence>
<comment type="subcellular location">
    <subcellularLocation>
        <location evidence="1">Golgi apparatus membrane</location>
        <topology evidence="1">Single-pass type II membrane protein</topology>
    </subcellularLocation>
</comment>
<dbReference type="Pfam" id="PF11051">
    <property type="entry name" value="Mannosyl_trans3"/>
    <property type="match status" value="1"/>
</dbReference>
<evidence type="ECO:0008006" key="15">
    <source>
        <dbReference type="Google" id="ProtNLM"/>
    </source>
</evidence>
<dbReference type="InterPro" id="IPR029044">
    <property type="entry name" value="Nucleotide-diphossugar_trans"/>
</dbReference>
<evidence type="ECO:0000256" key="3">
    <source>
        <dbReference type="ARBA" id="ARBA00009105"/>
    </source>
</evidence>
<evidence type="ECO:0000256" key="1">
    <source>
        <dbReference type="ARBA" id="ARBA00004323"/>
    </source>
</evidence>
<keyword evidence="10 12" id="KW-0472">Membrane</keyword>
<comment type="pathway">
    <text evidence="2">Protein modification; protein glycosylation.</text>
</comment>
<evidence type="ECO:0000256" key="6">
    <source>
        <dbReference type="ARBA" id="ARBA00022692"/>
    </source>
</evidence>
<evidence type="ECO:0000256" key="12">
    <source>
        <dbReference type="SAM" id="Phobius"/>
    </source>
</evidence>
<keyword evidence="4" id="KW-0328">Glycosyltransferase</keyword>
<dbReference type="UniPathway" id="UPA00378"/>
<gene>
    <name evidence="13" type="ORF">PGUG_05813</name>
</gene>
<dbReference type="VEuPathDB" id="FungiDB:PGUG_05813"/>
<dbReference type="InParanoid" id="A5DRB2"/>
<name>A5DRB2_PICGU</name>
<evidence type="ECO:0000256" key="2">
    <source>
        <dbReference type="ARBA" id="ARBA00004922"/>
    </source>
</evidence>
<dbReference type="GO" id="GO:0000139">
    <property type="term" value="C:Golgi membrane"/>
    <property type="evidence" value="ECO:0007669"/>
    <property type="project" value="UniProtKB-SubCell"/>
</dbReference>
<evidence type="ECO:0000256" key="8">
    <source>
        <dbReference type="ARBA" id="ARBA00022989"/>
    </source>
</evidence>
<dbReference type="OrthoDB" id="430354at2759"/>
<dbReference type="GO" id="GO:0006493">
    <property type="term" value="P:protein O-linked glycosylation"/>
    <property type="evidence" value="ECO:0007669"/>
    <property type="project" value="TreeGrafter"/>
</dbReference>
<comment type="similarity">
    <text evidence="3">Belongs to the MNN1/MNT family.</text>
</comment>
<evidence type="ECO:0000313" key="13">
    <source>
        <dbReference type="EMBL" id="EDK41715.2"/>
    </source>
</evidence>
<dbReference type="eggNOG" id="ENOG502RZ48">
    <property type="taxonomic scope" value="Eukaryota"/>
</dbReference>
<feature type="transmembrane region" description="Helical" evidence="12">
    <location>
        <begin position="23"/>
        <end position="42"/>
    </location>
</feature>
<dbReference type="HOGENOM" id="CLU_015387_0_0_1"/>
<organism evidence="13 14">
    <name type="scientific">Meyerozyma guilliermondii (strain ATCC 6260 / CBS 566 / DSM 6381 / JCM 1539 / NBRC 10279 / NRRL Y-324)</name>
    <name type="common">Yeast</name>
    <name type="synonym">Candida guilliermondii</name>
    <dbReference type="NCBI Taxonomy" id="294746"/>
    <lineage>
        <taxon>Eukaryota</taxon>
        <taxon>Fungi</taxon>
        <taxon>Dikarya</taxon>
        <taxon>Ascomycota</taxon>
        <taxon>Saccharomycotina</taxon>
        <taxon>Pichiomycetes</taxon>
        <taxon>Debaryomycetaceae</taxon>
        <taxon>Meyerozyma</taxon>
    </lineage>
</organism>
<keyword evidence="11" id="KW-0325">Glycoprotein</keyword>
<protein>
    <recommendedName>
        <fullName evidence="15">Alpha-1,3-mannosyltransferase</fullName>
    </recommendedName>
</protein>
<dbReference type="FunCoup" id="A5DRB2">
    <property type="interactions" value="88"/>
</dbReference>
<dbReference type="PANTHER" id="PTHR31392">
    <property type="entry name" value="ALPHA-1,3-MANNOSYLTRANSFERASE MNN1-RELATED"/>
    <property type="match status" value="1"/>
</dbReference>
<dbReference type="KEGG" id="pgu:PGUG_05813"/>
<evidence type="ECO:0000256" key="9">
    <source>
        <dbReference type="ARBA" id="ARBA00023034"/>
    </source>
</evidence>
<evidence type="ECO:0000256" key="10">
    <source>
        <dbReference type="ARBA" id="ARBA00023136"/>
    </source>
</evidence>
<keyword evidence="5" id="KW-0808">Transferase</keyword>
<dbReference type="Proteomes" id="UP000001997">
    <property type="component" value="Unassembled WGS sequence"/>
</dbReference>
<evidence type="ECO:0000256" key="5">
    <source>
        <dbReference type="ARBA" id="ARBA00022679"/>
    </source>
</evidence>
<dbReference type="GO" id="GO:0000033">
    <property type="term" value="F:alpha-1,3-mannosyltransferase activity"/>
    <property type="evidence" value="ECO:0007669"/>
    <property type="project" value="TreeGrafter"/>
</dbReference>
<evidence type="ECO:0000256" key="7">
    <source>
        <dbReference type="ARBA" id="ARBA00022968"/>
    </source>
</evidence>
<dbReference type="Gene3D" id="3.90.550.10">
    <property type="entry name" value="Spore Coat Polysaccharide Biosynthesis Protein SpsA, Chain A"/>
    <property type="match status" value="1"/>
</dbReference>
<keyword evidence="6 12" id="KW-0812">Transmembrane</keyword>
<dbReference type="STRING" id="294746.A5DRB2"/>
<dbReference type="RefSeq" id="XP_001482050.2">
    <property type="nucleotide sequence ID" value="XM_001482000.1"/>
</dbReference>
<evidence type="ECO:0000313" key="14">
    <source>
        <dbReference type="Proteomes" id="UP000001997"/>
    </source>
</evidence>
<reference evidence="13 14" key="1">
    <citation type="journal article" date="2009" name="Nature">
        <title>Evolution of pathogenicity and sexual reproduction in eight Candida genomes.</title>
        <authorList>
            <person name="Butler G."/>
            <person name="Rasmussen M.D."/>
            <person name="Lin M.F."/>
            <person name="Santos M.A."/>
            <person name="Sakthikumar S."/>
            <person name="Munro C.A."/>
            <person name="Rheinbay E."/>
            <person name="Grabherr M."/>
            <person name="Forche A."/>
            <person name="Reedy J.L."/>
            <person name="Agrafioti I."/>
            <person name="Arnaud M.B."/>
            <person name="Bates S."/>
            <person name="Brown A.J."/>
            <person name="Brunke S."/>
            <person name="Costanzo M.C."/>
            <person name="Fitzpatrick D.A."/>
            <person name="de Groot P.W."/>
            <person name="Harris D."/>
            <person name="Hoyer L.L."/>
            <person name="Hube B."/>
            <person name="Klis F.M."/>
            <person name="Kodira C."/>
            <person name="Lennard N."/>
            <person name="Logue M.E."/>
            <person name="Martin R."/>
            <person name="Neiman A.M."/>
            <person name="Nikolaou E."/>
            <person name="Quail M.A."/>
            <person name="Quinn J."/>
            <person name="Santos M.C."/>
            <person name="Schmitzberger F.F."/>
            <person name="Sherlock G."/>
            <person name="Shah P."/>
            <person name="Silverstein K.A."/>
            <person name="Skrzypek M.S."/>
            <person name="Soll D."/>
            <person name="Staggs R."/>
            <person name="Stansfield I."/>
            <person name="Stumpf M.P."/>
            <person name="Sudbery P.E."/>
            <person name="Srikantha T."/>
            <person name="Zeng Q."/>
            <person name="Berman J."/>
            <person name="Berriman M."/>
            <person name="Heitman J."/>
            <person name="Gow N.A."/>
            <person name="Lorenz M.C."/>
            <person name="Birren B.W."/>
            <person name="Kellis M."/>
            <person name="Cuomo C.A."/>
        </authorList>
    </citation>
    <scope>NUCLEOTIDE SEQUENCE [LARGE SCALE GENOMIC DNA]</scope>
    <source>
        <strain evidence="14">ATCC 6260 / CBS 566 / DSM 6381 / JCM 1539 / NBRC 10279 / NRRL Y-324</strain>
    </source>
</reference>
<dbReference type="PANTHER" id="PTHR31392:SF1">
    <property type="entry name" value="ALPHA-1,3-MANNOSYLTRANSFERASE MNN1-RELATED"/>
    <property type="match status" value="1"/>
</dbReference>
<dbReference type="InterPro" id="IPR022751">
    <property type="entry name" value="Alpha_mannosyltransferase"/>
</dbReference>
<dbReference type="SUPFAM" id="SSF53448">
    <property type="entry name" value="Nucleotide-diphospho-sugar transferases"/>
    <property type="match status" value="1"/>
</dbReference>
<keyword evidence="9" id="KW-0333">Golgi apparatus</keyword>
<keyword evidence="8 12" id="KW-1133">Transmembrane helix</keyword>
<keyword evidence="7" id="KW-0735">Signal-anchor</keyword>
<proteinExistence type="inferred from homology"/>